<dbReference type="PRINTS" id="PR00420">
    <property type="entry name" value="RNGMNOXGNASE"/>
</dbReference>
<accession>A0A4Z0YGX9</accession>
<evidence type="ECO:0000313" key="8">
    <source>
        <dbReference type="EMBL" id="TGJ78511.1"/>
    </source>
</evidence>
<dbReference type="SUPFAM" id="SSF54373">
    <property type="entry name" value="FAD-linked reductases, C-terminal domain"/>
    <property type="match status" value="1"/>
</dbReference>
<evidence type="ECO:0000256" key="2">
    <source>
        <dbReference type="ARBA" id="ARBA00007992"/>
    </source>
</evidence>
<reference evidence="8 9" key="1">
    <citation type="submission" date="2019-03" db="EMBL/GenBank/DDBJ databases">
        <title>Draft genome sequence of Xylaria hypoxylon DSM 108379, a ubiquitous saprotrophic-parasitic fungi on hardwood.</title>
        <authorList>
            <person name="Buettner E."/>
            <person name="Leonhardt S."/>
            <person name="Gebauer A.M."/>
            <person name="Liers C."/>
            <person name="Hofrichter M."/>
            <person name="Kellner H."/>
        </authorList>
    </citation>
    <scope>NUCLEOTIDE SEQUENCE [LARGE SCALE GENOMIC DNA]</scope>
    <source>
        <strain evidence="8 9">DSM 108379</strain>
    </source>
</reference>
<sequence length="437" mass="49200">MAHVKSPVALNIIVVGAGLSGLATAISSTLSGHNVTVFESAKELQEFGAGLQVTPNCSRLLQKWDLSESFWETVAEPTSLTVHRYSDGKVLALEEDFNKKLRSRYGSPFINVHRVDLHLALADRAKQLGVKLHLGQRVTNIDFAAPLLETETGIRVTADLIIAADGIWSTCRNLILDIKDFPRPTGDLAYRIVLTLDEIDDPELREMVQKPSVHFWIGPRSHVVAYSVRGGTMYNIVLLVPDDLPEGARRQPGSVEEMRALFDEWDPILNRFLKLVKSVHKWKLMHRRELPSWVNDKSNCVFVRGDSCHPMLPYLAQGANSAVEDGTVLGLLLGFIQTHEQLPKALHMYQDLRKARGDAIAKETFKQSDTVNIKRESFHMRNGPDQEARDELFLSQLGKEPKAPFPSRWTCPKVQPWLYGYDAYQEVEEAVSKDPFK</sequence>
<keyword evidence="3" id="KW-0285">Flavoprotein</keyword>
<comment type="caution">
    <text evidence="8">The sequence shown here is derived from an EMBL/GenBank/DDBJ whole genome shotgun (WGS) entry which is preliminary data.</text>
</comment>
<dbReference type="Proteomes" id="UP000297716">
    <property type="component" value="Unassembled WGS sequence"/>
</dbReference>
<evidence type="ECO:0000256" key="3">
    <source>
        <dbReference type="ARBA" id="ARBA00022630"/>
    </source>
</evidence>
<keyword evidence="5" id="KW-0560">Oxidoreductase</keyword>
<gene>
    <name evidence="8" type="ORF">E0Z10_g10251</name>
</gene>
<protein>
    <recommendedName>
        <fullName evidence="7">FAD-binding domain-containing protein</fullName>
    </recommendedName>
</protein>
<dbReference type="STRING" id="37992.A0A4Z0YGX9"/>
<dbReference type="PANTHER" id="PTHR13789:SF238">
    <property type="entry name" value="PUTATIVE (AFU_ORTHOLOGUE AFUA_2G01680)-RELATED"/>
    <property type="match status" value="1"/>
</dbReference>
<organism evidence="8 9">
    <name type="scientific">Xylaria hypoxylon</name>
    <dbReference type="NCBI Taxonomy" id="37992"/>
    <lineage>
        <taxon>Eukaryota</taxon>
        <taxon>Fungi</taxon>
        <taxon>Dikarya</taxon>
        <taxon>Ascomycota</taxon>
        <taxon>Pezizomycotina</taxon>
        <taxon>Sordariomycetes</taxon>
        <taxon>Xylariomycetidae</taxon>
        <taxon>Xylariales</taxon>
        <taxon>Xylariaceae</taxon>
        <taxon>Xylaria</taxon>
    </lineage>
</organism>
<keyword evidence="6" id="KW-0503">Monooxygenase</keyword>
<evidence type="ECO:0000259" key="7">
    <source>
        <dbReference type="Pfam" id="PF01494"/>
    </source>
</evidence>
<dbReference type="OrthoDB" id="420606at2759"/>
<dbReference type="InterPro" id="IPR002938">
    <property type="entry name" value="FAD-bd"/>
</dbReference>
<dbReference type="InterPro" id="IPR036188">
    <property type="entry name" value="FAD/NAD-bd_sf"/>
</dbReference>
<evidence type="ECO:0000256" key="6">
    <source>
        <dbReference type="ARBA" id="ARBA00023033"/>
    </source>
</evidence>
<dbReference type="GO" id="GO:0071949">
    <property type="term" value="F:FAD binding"/>
    <property type="evidence" value="ECO:0007669"/>
    <property type="project" value="InterPro"/>
</dbReference>
<dbReference type="GO" id="GO:0004497">
    <property type="term" value="F:monooxygenase activity"/>
    <property type="evidence" value="ECO:0007669"/>
    <property type="project" value="UniProtKB-KW"/>
</dbReference>
<evidence type="ECO:0000256" key="5">
    <source>
        <dbReference type="ARBA" id="ARBA00023002"/>
    </source>
</evidence>
<dbReference type="SUPFAM" id="SSF51905">
    <property type="entry name" value="FAD/NAD(P)-binding domain"/>
    <property type="match status" value="1"/>
</dbReference>
<dbReference type="PANTHER" id="PTHR13789">
    <property type="entry name" value="MONOOXYGENASE"/>
    <property type="match status" value="1"/>
</dbReference>
<keyword evidence="4" id="KW-0274">FAD</keyword>
<dbReference type="Pfam" id="PF01494">
    <property type="entry name" value="FAD_binding_3"/>
    <property type="match status" value="1"/>
</dbReference>
<keyword evidence="9" id="KW-1185">Reference proteome</keyword>
<dbReference type="AlphaFoldDB" id="A0A4Z0YGX9"/>
<proteinExistence type="inferred from homology"/>
<feature type="domain" description="FAD-binding" evidence="7">
    <location>
        <begin position="11"/>
        <end position="362"/>
    </location>
</feature>
<evidence type="ECO:0000256" key="4">
    <source>
        <dbReference type="ARBA" id="ARBA00022827"/>
    </source>
</evidence>
<evidence type="ECO:0000313" key="9">
    <source>
        <dbReference type="Proteomes" id="UP000297716"/>
    </source>
</evidence>
<dbReference type="InterPro" id="IPR050493">
    <property type="entry name" value="FAD-dep_Monooxygenase_BioMet"/>
</dbReference>
<name>A0A4Z0YGX9_9PEZI</name>
<evidence type="ECO:0000256" key="1">
    <source>
        <dbReference type="ARBA" id="ARBA00005179"/>
    </source>
</evidence>
<dbReference type="FunFam" id="3.50.50.60:FF:000115">
    <property type="entry name" value="Salicylate hydroxylase, putative"/>
    <property type="match status" value="1"/>
</dbReference>
<dbReference type="Gene3D" id="3.50.50.60">
    <property type="entry name" value="FAD/NAD(P)-binding domain"/>
    <property type="match status" value="1"/>
</dbReference>
<comment type="pathway">
    <text evidence="1">Secondary metabolite biosynthesis.</text>
</comment>
<comment type="similarity">
    <text evidence="2">Belongs to the paxM FAD-dependent monooxygenase family.</text>
</comment>
<dbReference type="EMBL" id="SKBN01000382">
    <property type="protein sequence ID" value="TGJ78511.1"/>
    <property type="molecule type" value="Genomic_DNA"/>
</dbReference>